<evidence type="ECO:0000313" key="1">
    <source>
        <dbReference type="EMBL" id="KAK2852454.1"/>
    </source>
</evidence>
<gene>
    <name evidence="1" type="ORF">Q7C36_007655</name>
</gene>
<accession>A0AA88N5V6</accession>
<name>A0AA88N5V6_TACVA</name>
<comment type="caution">
    <text evidence="1">The sequence shown here is derived from an EMBL/GenBank/DDBJ whole genome shotgun (WGS) entry which is preliminary data.</text>
</comment>
<evidence type="ECO:0000313" key="2">
    <source>
        <dbReference type="Proteomes" id="UP001187315"/>
    </source>
</evidence>
<proteinExistence type="predicted"/>
<dbReference type="Proteomes" id="UP001187315">
    <property type="component" value="Unassembled WGS sequence"/>
</dbReference>
<sequence>MKQRANIDCLVAQLHRSPVYSTTYGSPSHPSFVSYINTDWIRSLDSGERDYVLLAWPGWISAGGAVLAPVVVNLREAIAESCIRRHPHFSVTGNTEGCVT</sequence>
<dbReference type="AlphaFoldDB" id="A0AA88N5V6"/>
<organism evidence="1 2">
    <name type="scientific">Tachysurus vachellii</name>
    <name type="common">Darkbarbel catfish</name>
    <name type="synonym">Pelteobagrus vachellii</name>
    <dbReference type="NCBI Taxonomy" id="175792"/>
    <lineage>
        <taxon>Eukaryota</taxon>
        <taxon>Metazoa</taxon>
        <taxon>Chordata</taxon>
        <taxon>Craniata</taxon>
        <taxon>Vertebrata</taxon>
        <taxon>Euteleostomi</taxon>
        <taxon>Actinopterygii</taxon>
        <taxon>Neopterygii</taxon>
        <taxon>Teleostei</taxon>
        <taxon>Ostariophysi</taxon>
        <taxon>Siluriformes</taxon>
        <taxon>Bagridae</taxon>
        <taxon>Tachysurus</taxon>
    </lineage>
</organism>
<dbReference type="EMBL" id="JAVHJS010000007">
    <property type="protein sequence ID" value="KAK2852454.1"/>
    <property type="molecule type" value="Genomic_DNA"/>
</dbReference>
<keyword evidence="2" id="KW-1185">Reference proteome</keyword>
<protein>
    <submittedName>
        <fullName evidence="1">Uncharacterized protein</fullName>
    </submittedName>
</protein>
<reference evidence="1" key="1">
    <citation type="submission" date="2023-08" db="EMBL/GenBank/DDBJ databases">
        <title>Pelteobagrus vachellii genome.</title>
        <authorList>
            <person name="Liu H."/>
        </authorList>
    </citation>
    <scope>NUCLEOTIDE SEQUENCE</scope>
    <source>
        <strain evidence="1">PRFRI_2022a</strain>
        <tissue evidence="1">Muscle</tissue>
    </source>
</reference>